<reference evidence="1 2" key="1">
    <citation type="journal article" date="2017" name="Curr. Biol.">
        <title>The Evolution of Venom by Co-option of Single-Copy Genes.</title>
        <authorList>
            <person name="Martinson E.O."/>
            <person name="Mrinalini"/>
            <person name="Kelkar Y.D."/>
            <person name="Chang C.H."/>
            <person name="Werren J.H."/>
        </authorList>
    </citation>
    <scope>NUCLEOTIDE SEQUENCE [LARGE SCALE GENOMIC DNA]</scope>
    <source>
        <strain evidence="1 2">Alberta</strain>
        <tissue evidence="1">Whole body</tissue>
    </source>
</reference>
<dbReference type="EMBL" id="NNAY01000534">
    <property type="protein sequence ID" value="OXU27827.1"/>
    <property type="molecule type" value="Genomic_DNA"/>
</dbReference>
<dbReference type="AlphaFoldDB" id="A0A232FBW4"/>
<comment type="caution">
    <text evidence="1">The sequence shown here is derived from an EMBL/GenBank/DDBJ whole genome shotgun (WGS) entry which is preliminary data.</text>
</comment>
<keyword evidence="2" id="KW-1185">Reference proteome</keyword>
<dbReference type="Proteomes" id="UP000215335">
    <property type="component" value="Unassembled WGS sequence"/>
</dbReference>
<sequence length="149" mass="16694">MLETSVPENIIKMLYIIPPHIRPISLITIYLIVTNFDSSLDGRSCKDEIYRMGLGAGYCEGNLNFATASEDDEVYTKKKVSRLINIGIRLALNATTQLVTRSGPVWRSFLFSLSSAEDSRRNSDNRANEVYDGEVVETVRLGNRVCGEK</sequence>
<gene>
    <name evidence="1" type="ORF">TSAR_005019</name>
</gene>
<evidence type="ECO:0000313" key="1">
    <source>
        <dbReference type="EMBL" id="OXU27827.1"/>
    </source>
</evidence>
<evidence type="ECO:0000313" key="2">
    <source>
        <dbReference type="Proteomes" id="UP000215335"/>
    </source>
</evidence>
<proteinExistence type="predicted"/>
<organism evidence="1 2">
    <name type="scientific">Trichomalopsis sarcophagae</name>
    <dbReference type="NCBI Taxonomy" id="543379"/>
    <lineage>
        <taxon>Eukaryota</taxon>
        <taxon>Metazoa</taxon>
        <taxon>Ecdysozoa</taxon>
        <taxon>Arthropoda</taxon>
        <taxon>Hexapoda</taxon>
        <taxon>Insecta</taxon>
        <taxon>Pterygota</taxon>
        <taxon>Neoptera</taxon>
        <taxon>Endopterygota</taxon>
        <taxon>Hymenoptera</taxon>
        <taxon>Apocrita</taxon>
        <taxon>Proctotrupomorpha</taxon>
        <taxon>Chalcidoidea</taxon>
        <taxon>Pteromalidae</taxon>
        <taxon>Pteromalinae</taxon>
        <taxon>Trichomalopsis</taxon>
    </lineage>
</organism>
<dbReference type="OrthoDB" id="10492514at2759"/>
<name>A0A232FBW4_9HYME</name>
<protein>
    <submittedName>
        <fullName evidence="1">Uncharacterized protein</fullName>
    </submittedName>
</protein>
<accession>A0A232FBW4</accession>